<feature type="binding site" evidence="7">
    <location>
        <position position="202"/>
    </location>
    <ligand>
        <name>Fe-coproporphyrin III</name>
        <dbReference type="ChEBI" id="CHEBI:68438"/>
    </ligand>
</feature>
<sequence>MGRPPPCHDGAIGRGRARRIAGVRRRSVCRMTSPIVEPPDPTVPPGDQPAGHLAPEPLLGDASTQESADLEPAPETEATGVEPYDAVLLMSFGGPESMDEVMPFLRRVTAGRGVPDERLESVAEHYYARGGRSPINDLNRDLQKALHDELRRRGIPAPVLFGNRNSEPFATDVLRDAHDAGVRRVVAVTTSAYSSYSSCRQYREDIAAAIEALADEGRVIEVDKIRQYATHPSFTRVYARLVTDAVRACGQPDDDRLRIVFVTHSIPEAMDDTSGPGDGEGNLYEHQHDEIAHVILDEAGVTLDRNLSGALVYCSRSGSPHTPWLEPDVNDHLRELARKGVTDVVVAPIGFISDHMEVVHDLDTEAAETAAELGLRMTRVPTLGVDPEFVMGLVDLLEERAAEARGEAVDPAAWPGAAMPSVCRAGCCPNLRVAKPAACGMD</sequence>
<dbReference type="GO" id="GO:0005737">
    <property type="term" value="C:cytoplasm"/>
    <property type="evidence" value="ECO:0007669"/>
    <property type="project" value="UniProtKB-SubCell"/>
</dbReference>
<dbReference type="GO" id="GO:0046872">
    <property type="term" value="F:metal ion binding"/>
    <property type="evidence" value="ECO:0007669"/>
    <property type="project" value="UniProtKB-KW"/>
</dbReference>
<feature type="compositionally biased region" description="Pro residues" evidence="9">
    <location>
        <begin position="36"/>
        <end position="47"/>
    </location>
</feature>
<reference evidence="10 11" key="1">
    <citation type="submission" date="2019-06" db="EMBL/GenBank/DDBJ databases">
        <title>Sequencing the genomes of 1000 actinobacteria strains.</title>
        <authorList>
            <person name="Klenk H.-P."/>
        </authorList>
    </citation>
    <scope>NUCLEOTIDE SEQUENCE [LARGE SCALE GENOMIC DNA]</scope>
    <source>
        <strain evidence="10 11">DSM 19560</strain>
    </source>
</reference>
<comment type="pathway">
    <text evidence="1 7">Porphyrin-containing compound metabolism; protoheme biosynthesis.</text>
</comment>
<evidence type="ECO:0000256" key="7">
    <source>
        <dbReference type="HAMAP-Rule" id="MF_00323"/>
    </source>
</evidence>
<dbReference type="SUPFAM" id="SSF53800">
    <property type="entry name" value="Chelatase"/>
    <property type="match status" value="1"/>
</dbReference>
<comment type="subcellular location">
    <subcellularLocation>
        <location evidence="7">Cytoplasm</location>
    </subcellularLocation>
</comment>
<dbReference type="InterPro" id="IPR001015">
    <property type="entry name" value="Ferrochelatase"/>
</dbReference>
<dbReference type="InterPro" id="IPR033644">
    <property type="entry name" value="Ferrochelatase_C"/>
</dbReference>
<evidence type="ECO:0000313" key="11">
    <source>
        <dbReference type="Proteomes" id="UP000318297"/>
    </source>
</evidence>
<comment type="similarity">
    <text evidence="7 8">Belongs to the ferrochelatase family.</text>
</comment>
<dbReference type="CDD" id="cd00419">
    <property type="entry name" value="Ferrochelatase_C"/>
    <property type="match status" value="1"/>
</dbReference>
<keyword evidence="4 7" id="KW-0456">Lyase</keyword>
<dbReference type="NCBIfam" id="TIGR00109">
    <property type="entry name" value="hemH"/>
    <property type="match status" value="1"/>
</dbReference>
<evidence type="ECO:0000256" key="6">
    <source>
        <dbReference type="ARBA" id="ARBA00024536"/>
    </source>
</evidence>
<keyword evidence="5 7" id="KW-0627">Porphyrin biosynthesis</keyword>
<dbReference type="PANTHER" id="PTHR11108:SF1">
    <property type="entry name" value="FERROCHELATASE, MITOCHONDRIAL"/>
    <property type="match status" value="1"/>
</dbReference>
<name>A0A561EBI6_9MICO</name>
<dbReference type="AlphaFoldDB" id="A0A561EBI6"/>
<gene>
    <name evidence="7" type="primary">cpfC</name>
    <name evidence="10" type="ORF">BKA23_1799</name>
</gene>
<comment type="function">
    <text evidence="7">Involved in coproporphyrin-dependent heme b biosynthesis. Catalyzes the insertion of ferrous iron into coproporphyrin III to form Fe-coproporphyrin III.</text>
</comment>
<comment type="caution">
    <text evidence="7">Lacks conserved residue(s) required for the propagation of feature annotation.</text>
</comment>
<feature type="binding site" evidence="7">
    <location>
        <position position="133"/>
    </location>
    <ligand>
        <name>Fe-coproporphyrin III</name>
        <dbReference type="ChEBI" id="CHEBI:68438"/>
    </ligand>
</feature>
<organism evidence="10 11">
    <name type="scientific">Rudaeicoccus suwonensis</name>
    <dbReference type="NCBI Taxonomy" id="657409"/>
    <lineage>
        <taxon>Bacteria</taxon>
        <taxon>Bacillati</taxon>
        <taxon>Actinomycetota</taxon>
        <taxon>Actinomycetes</taxon>
        <taxon>Micrococcales</taxon>
        <taxon>Dermacoccaceae</taxon>
        <taxon>Rudaeicoccus</taxon>
    </lineage>
</organism>
<proteinExistence type="inferred from homology"/>
<keyword evidence="7" id="KW-0963">Cytoplasm</keyword>
<accession>A0A561EBI6</accession>
<dbReference type="HAMAP" id="MF_00323">
    <property type="entry name" value="Ferrochelatase"/>
    <property type="match status" value="1"/>
</dbReference>
<dbReference type="GO" id="GO:0004325">
    <property type="term" value="F:ferrochelatase activity"/>
    <property type="evidence" value="ECO:0007669"/>
    <property type="project" value="UniProtKB-UniRule"/>
</dbReference>
<feature type="binding site" evidence="7">
    <location>
        <position position="357"/>
    </location>
    <ligand>
        <name>Fe(2+)</name>
        <dbReference type="ChEBI" id="CHEBI:29033"/>
    </ligand>
</feature>
<evidence type="ECO:0000256" key="5">
    <source>
        <dbReference type="ARBA" id="ARBA00023244"/>
    </source>
</evidence>
<dbReference type="PANTHER" id="PTHR11108">
    <property type="entry name" value="FERROCHELATASE"/>
    <property type="match status" value="1"/>
</dbReference>
<dbReference type="Pfam" id="PF00762">
    <property type="entry name" value="Ferrochelatase"/>
    <property type="match status" value="1"/>
</dbReference>
<evidence type="ECO:0000256" key="3">
    <source>
        <dbReference type="ARBA" id="ARBA00023133"/>
    </source>
</evidence>
<dbReference type="EMBL" id="VIVQ01000001">
    <property type="protein sequence ID" value="TWE12971.1"/>
    <property type="molecule type" value="Genomic_DNA"/>
</dbReference>
<keyword evidence="3 7" id="KW-0350">Heme biosynthesis</keyword>
<feature type="binding site" evidence="7">
    <location>
        <position position="264"/>
    </location>
    <ligand>
        <name>Fe(2+)</name>
        <dbReference type="ChEBI" id="CHEBI:29033"/>
    </ligand>
</feature>
<dbReference type="Gene3D" id="3.40.50.1400">
    <property type="match status" value="2"/>
</dbReference>
<keyword evidence="2 7" id="KW-0408">Iron</keyword>
<evidence type="ECO:0000256" key="8">
    <source>
        <dbReference type="RuleBase" id="RU004185"/>
    </source>
</evidence>
<dbReference type="UniPathway" id="UPA00252"/>
<evidence type="ECO:0000256" key="2">
    <source>
        <dbReference type="ARBA" id="ARBA00023004"/>
    </source>
</evidence>
<keyword evidence="7" id="KW-0479">Metal-binding</keyword>
<protein>
    <recommendedName>
        <fullName evidence="7">Coproporphyrin III ferrochelatase</fullName>
        <ecNumber evidence="7">4.99.1.9</ecNumber>
    </recommendedName>
</protein>
<keyword evidence="11" id="KW-1185">Reference proteome</keyword>
<dbReference type="Proteomes" id="UP000318297">
    <property type="component" value="Unassembled WGS sequence"/>
</dbReference>
<comment type="caution">
    <text evidence="10">The sequence shown here is derived from an EMBL/GenBank/DDBJ whole genome shotgun (WGS) entry which is preliminary data.</text>
</comment>
<evidence type="ECO:0000256" key="4">
    <source>
        <dbReference type="ARBA" id="ARBA00023239"/>
    </source>
</evidence>
<dbReference type="EC" id="4.99.1.9" evidence="7"/>
<feature type="region of interest" description="Disordered" evidence="9">
    <location>
        <begin position="30"/>
        <end position="82"/>
    </location>
</feature>
<dbReference type="InterPro" id="IPR033659">
    <property type="entry name" value="Ferrochelatase_N"/>
</dbReference>
<evidence type="ECO:0000256" key="1">
    <source>
        <dbReference type="ARBA" id="ARBA00004744"/>
    </source>
</evidence>
<evidence type="ECO:0000256" key="9">
    <source>
        <dbReference type="SAM" id="MobiDB-lite"/>
    </source>
</evidence>
<evidence type="ECO:0000313" key="10">
    <source>
        <dbReference type="EMBL" id="TWE12971.1"/>
    </source>
</evidence>
<dbReference type="CDD" id="cd03411">
    <property type="entry name" value="Ferrochelatase_N"/>
    <property type="match status" value="1"/>
</dbReference>
<comment type="catalytic activity">
    <reaction evidence="6">
        <text>Fe-coproporphyrin III + 2 H(+) = coproporphyrin III + Fe(2+)</text>
        <dbReference type="Rhea" id="RHEA:49572"/>
        <dbReference type="ChEBI" id="CHEBI:15378"/>
        <dbReference type="ChEBI" id="CHEBI:29033"/>
        <dbReference type="ChEBI" id="CHEBI:68438"/>
        <dbReference type="ChEBI" id="CHEBI:131725"/>
        <dbReference type="EC" id="4.99.1.9"/>
    </reaction>
    <physiologicalReaction direction="right-to-left" evidence="6">
        <dbReference type="Rhea" id="RHEA:49574"/>
    </physiologicalReaction>
</comment>
<dbReference type="GO" id="GO:0006783">
    <property type="term" value="P:heme biosynthetic process"/>
    <property type="evidence" value="ECO:0007669"/>
    <property type="project" value="UniProtKB-UniRule"/>
</dbReference>
<dbReference type="NCBIfam" id="NF000689">
    <property type="entry name" value="PRK00035.2-1"/>
    <property type="match status" value="1"/>
</dbReference>